<gene>
    <name evidence="1" type="ORF">PORY_002372</name>
</gene>
<comment type="caution">
    <text evidence="1">The sequence shown here is derived from an EMBL/GenBank/DDBJ whole genome shotgun (WGS) entry which is preliminary data.</text>
</comment>
<keyword evidence="2" id="KW-1185">Reference proteome</keyword>
<accession>A0ACB7C9F6</accession>
<dbReference type="Proteomes" id="UP000768646">
    <property type="component" value="Unassembled WGS sequence"/>
</dbReference>
<evidence type="ECO:0000313" key="2">
    <source>
        <dbReference type="Proteomes" id="UP000768646"/>
    </source>
</evidence>
<sequence>MYIFILKKSKLFKLYRTFEIYNLYLFRGFSCTIFCTSGHNKWSKIKHKKKLVDSTKSQCFSKITSDITLAVKTGGCDPNTNPRLASAIVEAKKENMTKTLINNAIQRGIKDSVKNIGRSCITYEAKVGNVSLIMNAFYNKFRTVAKIRELLKKWGGRMVKTSYLFSKVGKITIPKHKCSFDKILHLKIDNDIKEINENSDSYQIIVSSSIVATVAKKIQYEISCEINTDILWVPNPDTSVYLSNKSDENDCIFGLIRDLKNEPDIYKISSNCLNLCNLISL</sequence>
<organism evidence="1 2">
    <name type="scientific">Pneumocystis oryctolagi</name>
    <dbReference type="NCBI Taxonomy" id="42067"/>
    <lineage>
        <taxon>Eukaryota</taxon>
        <taxon>Fungi</taxon>
        <taxon>Dikarya</taxon>
        <taxon>Ascomycota</taxon>
        <taxon>Taphrinomycotina</taxon>
        <taxon>Pneumocystomycetes</taxon>
        <taxon>Pneumocystaceae</taxon>
        <taxon>Pneumocystis</taxon>
    </lineage>
</organism>
<reference evidence="1 2" key="1">
    <citation type="journal article" date="2021" name="Commun. Biol.">
        <title>Genomic insights into the host specific adaptation of the Pneumocystis genus.</title>
        <authorList>
            <person name="Cisse O.H."/>
            <person name="Ma L."/>
            <person name="Dekker J.P."/>
            <person name="Khil P.P."/>
            <person name="Youn J.-H."/>
            <person name="Brenchley J.M."/>
            <person name="Blair R."/>
            <person name="Pahar B."/>
            <person name="Chabe M."/>
            <person name="Van Rompay K.K.A."/>
            <person name="Keesler R."/>
            <person name="Sukura A."/>
            <person name="Hirsch V."/>
            <person name="Kutty G."/>
            <person name="Liu Y."/>
            <person name="Peng L."/>
            <person name="Chen J."/>
            <person name="Song J."/>
            <person name="Weissenbacher-Lang C."/>
            <person name="Xu J."/>
            <person name="Upham N.S."/>
            <person name="Stajich J.E."/>
            <person name="Cuomo C.A."/>
            <person name="Cushion M.T."/>
            <person name="Kovacs J.A."/>
        </authorList>
    </citation>
    <scope>NUCLEOTIDE SEQUENCE [LARGE SCALE GENOMIC DNA]</scope>
    <source>
        <strain evidence="1 2">RABM</strain>
    </source>
</reference>
<proteinExistence type="predicted"/>
<dbReference type="EMBL" id="JABTEG010000010">
    <property type="protein sequence ID" value="KAG4304191.1"/>
    <property type="molecule type" value="Genomic_DNA"/>
</dbReference>
<name>A0ACB7C9F6_9ASCO</name>
<protein>
    <submittedName>
        <fullName evidence="1">Uncharacterized protein</fullName>
    </submittedName>
</protein>
<evidence type="ECO:0000313" key="1">
    <source>
        <dbReference type="EMBL" id="KAG4304191.1"/>
    </source>
</evidence>